<evidence type="ECO:0000256" key="1">
    <source>
        <dbReference type="SAM" id="MobiDB-lite"/>
    </source>
</evidence>
<proteinExistence type="predicted"/>
<accession>A0A0W8G4T5</accession>
<protein>
    <submittedName>
        <fullName evidence="2">Uncharacterized protein</fullName>
    </submittedName>
</protein>
<comment type="caution">
    <text evidence="2">The sequence shown here is derived from an EMBL/GenBank/DDBJ whole genome shotgun (WGS) entry which is preliminary data.</text>
</comment>
<gene>
    <name evidence="2" type="ORF">ASZ90_001970</name>
</gene>
<organism evidence="2">
    <name type="scientific">hydrocarbon metagenome</name>
    <dbReference type="NCBI Taxonomy" id="938273"/>
    <lineage>
        <taxon>unclassified sequences</taxon>
        <taxon>metagenomes</taxon>
        <taxon>ecological metagenomes</taxon>
    </lineage>
</organism>
<dbReference type="AlphaFoldDB" id="A0A0W8G4T5"/>
<sequence length="70" mass="7587">MKGRGDTSPAAPKGFTYFPRPVLSMVRLPPPGRRRPAPPSGSWAPKGPSGRRPASASVTMFFIPVHFLKK</sequence>
<evidence type="ECO:0000313" key="2">
    <source>
        <dbReference type="EMBL" id="KUG28175.1"/>
    </source>
</evidence>
<dbReference type="EMBL" id="LNQE01000254">
    <property type="protein sequence ID" value="KUG28175.1"/>
    <property type="molecule type" value="Genomic_DNA"/>
</dbReference>
<reference evidence="2" key="1">
    <citation type="journal article" date="2015" name="Proc. Natl. Acad. Sci. U.S.A.">
        <title>Networks of energetic and metabolic interactions define dynamics in microbial communities.</title>
        <authorList>
            <person name="Embree M."/>
            <person name="Liu J.K."/>
            <person name="Al-Bassam M.M."/>
            <person name="Zengler K."/>
        </authorList>
    </citation>
    <scope>NUCLEOTIDE SEQUENCE</scope>
</reference>
<name>A0A0W8G4T5_9ZZZZ</name>
<feature type="region of interest" description="Disordered" evidence="1">
    <location>
        <begin position="26"/>
        <end position="55"/>
    </location>
</feature>